<dbReference type="SUPFAM" id="SSF53254">
    <property type="entry name" value="Phosphoglycerate mutase-like"/>
    <property type="match status" value="1"/>
</dbReference>
<dbReference type="Pfam" id="PF00300">
    <property type="entry name" value="His_Phos_1"/>
    <property type="match status" value="1"/>
</dbReference>
<dbReference type="STRING" id="474960.SAMN05216180_1137"/>
<gene>
    <name evidence="3" type="ORF">SAMN05216180_1137</name>
</gene>
<dbReference type="PANTHER" id="PTHR48100:SF1">
    <property type="entry name" value="HISTIDINE PHOSPHATASE FAMILY PROTEIN-RELATED"/>
    <property type="match status" value="1"/>
</dbReference>
<reference evidence="3 4" key="1">
    <citation type="submission" date="2016-10" db="EMBL/GenBank/DDBJ databases">
        <authorList>
            <person name="de Groot N.N."/>
        </authorList>
    </citation>
    <scope>NUCLEOTIDE SEQUENCE [LARGE SCALE GENOMIC DNA]</scope>
    <source>
        <strain evidence="3 4">CGMCC 1.5070</strain>
    </source>
</reference>
<dbReference type="InterPro" id="IPR050275">
    <property type="entry name" value="PGM_Phosphatase"/>
</dbReference>
<dbReference type="AlphaFoldDB" id="A0A1H8A666"/>
<feature type="binding site" evidence="2">
    <location>
        <position position="59"/>
    </location>
    <ligand>
        <name>substrate</name>
    </ligand>
</feature>
<evidence type="ECO:0000256" key="1">
    <source>
        <dbReference type="PIRSR" id="PIRSR613078-1"/>
    </source>
</evidence>
<dbReference type="EMBL" id="FOCG01000001">
    <property type="protein sequence ID" value="SEM66053.1"/>
    <property type="molecule type" value="Genomic_DNA"/>
</dbReference>
<dbReference type="InterPro" id="IPR013078">
    <property type="entry name" value="His_Pase_superF_clade-1"/>
</dbReference>
<dbReference type="RefSeq" id="WP_092752503.1">
    <property type="nucleotide sequence ID" value="NZ_FOCG01000001.1"/>
</dbReference>
<keyword evidence="4" id="KW-1185">Reference proteome</keyword>
<evidence type="ECO:0000313" key="4">
    <source>
        <dbReference type="Proteomes" id="UP000199158"/>
    </source>
</evidence>
<accession>A0A1H8A666</accession>
<dbReference type="InterPro" id="IPR029033">
    <property type="entry name" value="His_PPase_superfam"/>
</dbReference>
<proteinExistence type="predicted"/>
<feature type="binding site" evidence="2">
    <location>
        <begin position="9"/>
        <end position="16"/>
    </location>
    <ligand>
        <name>substrate</name>
    </ligand>
</feature>
<evidence type="ECO:0000256" key="2">
    <source>
        <dbReference type="PIRSR" id="PIRSR613078-2"/>
    </source>
</evidence>
<sequence>MITKVYLVRHAEAAGNVAKTFQGHNDCEVTEKGHKQLACLAERFKDVHLDIIYSSPLLRTRQTAAAVNKYHGLDVHINQGLIEINGGDLEGMGWEDIPLKYPEQQEMWDNAPHEYWAPNGEKMSEVYERITSTVNHIVHENTGKTIAIVSHGCAIRNYLCYAHGWGIERLRDVMWEENTSVCCIEYHGADCTPVIVYQNDTTHLSPELCTLAHQSWWKTTITEETK</sequence>
<dbReference type="OrthoDB" id="9781415at2"/>
<feature type="active site" description="Proton donor/acceptor" evidence="1">
    <location>
        <position position="83"/>
    </location>
</feature>
<dbReference type="Gene3D" id="3.40.50.1240">
    <property type="entry name" value="Phosphoglycerate mutase-like"/>
    <property type="match status" value="1"/>
</dbReference>
<dbReference type="GO" id="GO:0005737">
    <property type="term" value="C:cytoplasm"/>
    <property type="evidence" value="ECO:0007669"/>
    <property type="project" value="TreeGrafter"/>
</dbReference>
<name>A0A1H8A666_9FIRM</name>
<evidence type="ECO:0000313" key="3">
    <source>
        <dbReference type="EMBL" id="SEM66053.1"/>
    </source>
</evidence>
<dbReference type="SMART" id="SM00855">
    <property type="entry name" value="PGAM"/>
    <property type="match status" value="1"/>
</dbReference>
<dbReference type="Proteomes" id="UP000199158">
    <property type="component" value="Unassembled WGS sequence"/>
</dbReference>
<feature type="active site" description="Tele-phosphohistidine intermediate" evidence="1">
    <location>
        <position position="10"/>
    </location>
</feature>
<dbReference type="GO" id="GO:0016791">
    <property type="term" value="F:phosphatase activity"/>
    <property type="evidence" value="ECO:0007669"/>
    <property type="project" value="TreeGrafter"/>
</dbReference>
<dbReference type="PANTHER" id="PTHR48100">
    <property type="entry name" value="BROAD-SPECIFICITY PHOSPHATASE YOR283W-RELATED"/>
    <property type="match status" value="1"/>
</dbReference>
<dbReference type="CDD" id="cd07067">
    <property type="entry name" value="HP_PGM_like"/>
    <property type="match status" value="1"/>
</dbReference>
<organism evidence="3 4">
    <name type="scientific">Hydrogenoanaerobacterium saccharovorans</name>
    <dbReference type="NCBI Taxonomy" id="474960"/>
    <lineage>
        <taxon>Bacteria</taxon>
        <taxon>Bacillati</taxon>
        <taxon>Bacillota</taxon>
        <taxon>Clostridia</taxon>
        <taxon>Eubacteriales</taxon>
        <taxon>Oscillospiraceae</taxon>
        <taxon>Hydrogenoanaerobacterium</taxon>
    </lineage>
</organism>
<protein>
    <submittedName>
        <fullName evidence="3">Probable phosphoglycerate mutase</fullName>
    </submittedName>
</protein>